<dbReference type="CDD" id="cd22453">
    <property type="entry name" value="KH-I_MUG60_like"/>
    <property type="match status" value="1"/>
</dbReference>
<protein>
    <submittedName>
        <fullName evidence="5">Cytoplasmic protein</fullName>
    </submittedName>
</protein>
<dbReference type="Gene3D" id="3.30.1370.10">
    <property type="entry name" value="K Homology domain, type 1"/>
    <property type="match status" value="4"/>
</dbReference>
<keyword evidence="6" id="KW-1185">Reference proteome</keyword>
<dbReference type="PANTHER" id="PTHR10627:SF76">
    <property type="entry name" value="KH DOMAIN-CONTAINING PROTEIN YLL032C"/>
    <property type="match status" value="1"/>
</dbReference>
<dbReference type="InterPro" id="IPR004088">
    <property type="entry name" value="KH_dom_type_1"/>
</dbReference>
<dbReference type="AlphaFoldDB" id="A0AA39NWM1"/>
<dbReference type="PROSITE" id="PS50084">
    <property type="entry name" value="KH_TYPE_1"/>
    <property type="match status" value="3"/>
</dbReference>
<dbReference type="GO" id="GO:0003729">
    <property type="term" value="F:mRNA binding"/>
    <property type="evidence" value="ECO:0007669"/>
    <property type="project" value="TreeGrafter"/>
</dbReference>
<feature type="domain" description="K Homology" evidence="4">
    <location>
        <begin position="206"/>
        <end position="292"/>
    </location>
</feature>
<feature type="domain" description="K Homology" evidence="4">
    <location>
        <begin position="512"/>
        <end position="590"/>
    </location>
</feature>
<dbReference type="Pfam" id="PF24563">
    <property type="entry name" value="KH_Mug60-KHD4"/>
    <property type="match status" value="1"/>
</dbReference>
<sequence>MDVYTTSFTYPRRSRHIHSPSSSLDYASGAELRGAPTEPFPTPHLLQQHVNTSSIPSEADTEAIAKLAMLAGTLHGCHVSYFLTDQGRGWNFHITGSYQQLTPSQHRAAIKVTRSEILDSPSSKPALKPEVRRRLDDIASQTLAHIAVVNSPLSLSSRTPPDGISSSAGWSGLETERICELVVTGPGDSVDLARVRLLVMLDELSGLKSEMCEIDYKLASIIAGKKRGVLQTIQEETATNIYLPSPLQGLVGPDISLSPGTTGNTRSSSVIWITGEFFGVQRARDMLYKVSATKSKAVISRDTAILPRKLDWMVTDRPDDLKSIMSDNATFIQFPPLGSSTSLITVFGDSRVNIQRTIRSIMQLACNYYVGSFWLLPVQFNALLPPTNLGANQVSALLKQISLTTGAEVVFKSMCFEMHGLEHEVRAAVGMVMELDLIKTFQHEIRFQIELSNEHREFISGKKNGKINKIMQTTNVKIKFETFNDHNFLIDISGPDSSVLQGLSLLQEELPAEISFHVPEAYHKRIIGVGGRSIQRIMKKYGVYVKFSNAEEFAALGGYNDNDDNVVARTPAKNAINLDNLKQSVMELVSPKDKDFVNETVAIPRRYHRTLLGEKSIFIHDIETKTNSHVRFPDKETASDVVTIFGPESQVQIAAAMLLEHVPFEADMAVPSSSEIPRICNSPEFLTFAEGIKRDLQVSIVPNLKTVTANGTSASDASPEYTFKFRCQRSNSDFLITAREMLEQFLVNHNIHVYPSPTSHTHKRGDSFAEAFPHFDSKVLSAAAKTRVESVDLGRSDPVLGDRRLRLANSSPDVKALFNSPAYIYNFEEHEDTQGAYGPGPTLEYWSPLPPIGSGIPSRTRHTEDALKRGSDSLLEAKLKEQISKPRSLTNRAQSLDLDLFSLSNHGIFLWSSTRLADHSATAPSFPSVYGPPMSSRSAVIGVPQMSGGTYEADDVDAGASRMMSNLGL</sequence>
<feature type="region of interest" description="Disordered" evidence="3">
    <location>
        <begin position="14"/>
        <end position="40"/>
    </location>
</feature>
<evidence type="ECO:0000256" key="2">
    <source>
        <dbReference type="PROSITE-ProRule" id="PRU00117"/>
    </source>
</evidence>
<dbReference type="PANTHER" id="PTHR10627">
    <property type="entry name" value="SCP160"/>
    <property type="match status" value="1"/>
</dbReference>
<evidence type="ECO:0000256" key="1">
    <source>
        <dbReference type="ARBA" id="ARBA00022737"/>
    </source>
</evidence>
<keyword evidence="2" id="KW-0694">RNA-binding</keyword>
<feature type="domain" description="K Homology" evidence="4">
    <location>
        <begin position="443"/>
        <end position="511"/>
    </location>
</feature>
<evidence type="ECO:0000313" key="5">
    <source>
        <dbReference type="EMBL" id="KAK0473208.1"/>
    </source>
</evidence>
<name>A0AA39NWM1_9AGAR</name>
<dbReference type="GO" id="GO:0005737">
    <property type="term" value="C:cytoplasm"/>
    <property type="evidence" value="ECO:0007669"/>
    <property type="project" value="TreeGrafter"/>
</dbReference>
<comment type="caution">
    <text evidence="5">The sequence shown here is derived from an EMBL/GenBank/DDBJ whole genome shotgun (WGS) entry which is preliminary data.</text>
</comment>
<dbReference type="Proteomes" id="UP001175227">
    <property type="component" value="Unassembled WGS sequence"/>
</dbReference>
<accession>A0AA39NWM1</accession>
<dbReference type="InterPro" id="IPR004087">
    <property type="entry name" value="KH_dom"/>
</dbReference>
<dbReference type="SUPFAM" id="SSF54791">
    <property type="entry name" value="Eukaryotic type KH-domain (KH-domain type I)"/>
    <property type="match status" value="4"/>
</dbReference>
<evidence type="ECO:0000259" key="4">
    <source>
        <dbReference type="SMART" id="SM00322"/>
    </source>
</evidence>
<proteinExistence type="predicted"/>
<keyword evidence="1" id="KW-0677">Repeat</keyword>
<dbReference type="InterPro" id="IPR036612">
    <property type="entry name" value="KH_dom_type_1_sf"/>
</dbReference>
<evidence type="ECO:0000313" key="6">
    <source>
        <dbReference type="Proteomes" id="UP001175227"/>
    </source>
</evidence>
<organism evidence="5 6">
    <name type="scientific">Armillaria novae-zelandiae</name>
    <dbReference type="NCBI Taxonomy" id="153914"/>
    <lineage>
        <taxon>Eukaryota</taxon>
        <taxon>Fungi</taxon>
        <taxon>Dikarya</taxon>
        <taxon>Basidiomycota</taxon>
        <taxon>Agaricomycotina</taxon>
        <taxon>Agaricomycetes</taxon>
        <taxon>Agaricomycetidae</taxon>
        <taxon>Agaricales</taxon>
        <taxon>Marasmiineae</taxon>
        <taxon>Physalacriaceae</taxon>
        <taxon>Armillaria</taxon>
    </lineage>
</organism>
<dbReference type="Pfam" id="PF00013">
    <property type="entry name" value="KH_1"/>
    <property type="match status" value="3"/>
</dbReference>
<evidence type="ECO:0000256" key="3">
    <source>
        <dbReference type="SAM" id="MobiDB-lite"/>
    </source>
</evidence>
<dbReference type="EMBL" id="JAUEPR010000034">
    <property type="protein sequence ID" value="KAK0473208.1"/>
    <property type="molecule type" value="Genomic_DNA"/>
</dbReference>
<dbReference type="InterPro" id="IPR056553">
    <property type="entry name" value="KH_Mug60-KHD4"/>
</dbReference>
<dbReference type="SMART" id="SM00322">
    <property type="entry name" value="KH"/>
    <property type="match status" value="4"/>
</dbReference>
<gene>
    <name evidence="5" type="ORF">IW261DRAFT_1553123</name>
</gene>
<feature type="domain" description="K Homology" evidence="4">
    <location>
        <begin position="595"/>
        <end position="663"/>
    </location>
</feature>
<reference evidence="5" key="1">
    <citation type="submission" date="2023-06" db="EMBL/GenBank/DDBJ databases">
        <authorList>
            <consortium name="Lawrence Berkeley National Laboratory"/>
            <person name="Ahrendt S."/>
            <person name="Sahu N."/>
            <person name="Indic B."/>
            <person name="Wong-Bajracharya J."/>
            <person name="Merenyi Z."/>
            <person name="Ke H.-M."/>
            <person name="Monk M."/>
            <person name="Kocsube S."/>
            <person name="Drula E."/>
            <person name="Lipzen A."/>
            <person name="Balint B."/>
            <person name="Henrissat B."/>
            <person name="Andreopoulos B."/>
            <person name="Martin F.M."/>
            <person name="Harder C.B."/>
            <person name="Rigling D."/>
            <person name="Ford K.L."/>
            <person name="Foster G.D."/>
            <person name="Pangilinan J."/>
            <person name="Papanicolaou A."/>
            <person name="Barry K."/>
            <person name="LaButti K."/>
            <person name="Viragh M."/>
            <person name="Koriabine M."/>
            <person name="Yan M."/>
            <person name="Riley R."/>
            <person name="Champramary S."/>
            <person name="Plett K.L."/>
            <person name="Tsai I.J."/>
            <person name="Slot J."/>
            <person name="Sipos G."/>
            <person name="Plett J."/>
            <person name="Nagy L.G."/>
            <person name="Grigoriev I.V."/>
        </authorList>
    </citation>
    <scope>NUCLEOTIDE SEQUENCE</scope>
    <source>
        <strain evidence="5">ICMP 16352</strain>
    </source>
</reference>